<reference evidence="13 14" key="1">
    <citation type="submission" date="2019-06" db="EMBL/GenBank/DDBJ databases">
        <title>Sequencing the genomes of 1000 actinobacteria strains.</title>
        <authorList>
            <person name="Klenk H.-P."/>
        </authorList>
    </citation>
    <scope>NUCLEOTIDE SEQUENCE [LARGE SCALE GENOMIC DNA]</scope>
    <source>
        <strain evidence="13 14">DSM 18607</strain>
    </source>
</reference>
<dbReference type="GO" id="GO:0035446">
    <property type="term" value="F:cysteine-glucosaminylinositol ligase activity"/>
    <property type="evidence" value="ECO:0007669"/>
    <property type="project" value="UniProtKB-UniRule"/>
</dbReference>
<feature type="binding site" evidence="10">
    <location>
        <position position="241"/>
    </location>
    <ligand>
        <name>Zn(2+)</name>
        <dbReference type="ChEBI" id="CHEBI:29105"/>
    </ligand>
</feature>
<dbReference type="InterPro" id="IPR024909">
    <property type="entry name" value="Cys-tRNA/MSH_ligase"/>
</dbReference>
<feature type="short sequence motif" description="'KMSKS' region" evidence="10">
    <location>
        <begin position="299"/>
        <end position="303"/>
    </location>
</feature>
<feature type="binding site" evidence="10">
    <location>
        <begin position="82"/>
        <end position="84"/>
    </location>
    <ligand>
        <name>L-cysteinyl-5'-AMP</name>
        <dbReference type="ChEBI" id="CHEBI:144924"/>
    </ligand>
</feature>
<evidence type="ECO:0000256" key="6">
    <source>
        <dbReference type="ARBA" id="ARBA00022741"/>
    </source>
</evidence>
<evidence type="ECO:0000256" key="11">
    <source>
        <dbReference type="SAM" id="MobiDB-lite"/>
    </source>
</evidence>
<dbReference type="PRINTS" id="PR00983">
    <property type="entry name" value="TRNASYNTHCYS"/>
</dbReference>
<comment type="caution">
    <text evidence="13">The sequence shown here is derived from an EMBL/GenBank/DDBJ whole genome shotgun (WGS) entry which is preliminary data.</text>
</comment>
<feature type="binding site" evidence="10">
    <location>
        <position position="293"/>
    </location>
    <ligand>
        <name>L-cysteinyl-5'-AMP</name>
        <dbReference type="ChEBI" id="CHEBI:144924"/>
    </ligand>
</feature>
<evidence type="ECO:0000256" key="7">
    <source>
        <dbReference type="ARBA" id="ARBA00022833"/>
    </source>
</evidence>
<evidence type="ECO:0000256" key="10">
    <source>
        <dbReference type="HAMAP-Rule" id="MF_01697"/>
    </source>
</evidence>
<name>A0A542E4S2_9MICO</name>
<dbReference type="Gene3D" id="1.20.120.640">
    <property type="entry name" value="Anticodon-binding domain of a subclass of class I aminoacyl-tRNA synthetases"/>
    <property type="match status" value="1"/>
</dbReference>
<dbReference type="OrthoDB" id="9815130at2"/>
<feature type="binding site" evidence="10">
    <location>
        <begin position="44"/>
        <end position="47"/>
    </location>
    <ligand>
        <name>L-cysteinyl-5'-AMP</name>
        <dbReference type="ChEBI" id="CHEBI:144924"/>
    </ligand>
</feature>
<feature type="binding site" evidence="10">
    <location>
        <position position="44"/>
    </location>
    <ligand>
        <name>Zn(2+)</name>
        <dbReference type="ChEBI" id="CHEBI:29105"/>
    </ligand>
</feature>
<dbReference type="GO" id="GO:0006423">
    <property type="term" value="P:cysteinyl-tRNA aminoacylation"/>
    <property type="evidence" value="ECO:0007669"/>
    <property type="project" value="TreeGrafter"/>
</dbReference>
<dbReference type="InterPro" id="IPR017812">
    <property type="entry name" value="Mycothiol_ligase_MshC"/>
</dbReference>
<dbReference type="HAMAP" id="MF_01697">
    <property type="entry name" value="MshC"/>
    <property type="match status" value="1"/>
</dbReference>
<dbReference type="EC" id="6.3.1.13" evidence="10"/>
<evidence type="ECO:0000256" key="1">
    <source>
        <dbReference type="ARBA" id="ARBA00003679"/>
    </source>
</evidence>
<dbReference type="GO" id="GO:0005829">
    <property type="term" value="C:cytosol"/>
    <property type="evidence" value="ECO:0007669"/>
    <property type="project" value="TreeGrafter"/>
</dbReference>
<feature type="binding site" evidence="10">
    <location>
        <position position="59"/>
    </location>
    <ligand>
        <name>L-cysteinyl-5'-AMP</name>
        <dbReference type="ChEBI" id="CHEBI:144924"/>
    </ligand>
</feature>
<keyword evidence="7 10" id="KW-0862">Zinc</keyword>
<comment type="subunit">
    <text evidence="3 10">Monomer.</text>
</comment>
<dbReference type="PANTHER" id="PTHR10890">
    <property type="entry name" value="CYSTEINYL-TRNA SYNTHETASE"/>
    <property type="match status" value="1"/>
</dbReference>
<dbReference type="InterPro" id="IPR014729">
    <property type="entry name" value="Rossmann-like_a/b/a_fold"/>
</dbReference>
<dbReference type="NCBIfam" id="TIGR03447">
    <property type="entry name" value="mycothiol_MshC"/>
    <property type="match status" value="1"/>
</dbReference>
<protein>
    <recommendedName>
        <fullName evidence="10">L-cysteine:1D-myo-inositol 2-amino-2-deoxy-alpha-D-glucopyranoside ligase</fullName>
        <shortName evidence="10">L-Cys:GlcN-Ins ligase</shortName>
        <ecNumber evidence="10">6.3.1.13</ecNumber>
    </recommendedName>
    <alternativeName>
        <fullName evidence="10">Mycothiol ligase</fullName>
        <shortName evidence="10">MSH ligase</shortName>
    </alternativeName>
</protein>
<gene>
    <name evidence="10" type="primary">mshC</name>
    <name evidence="13" type="ORF">FB458_3409</name>
</gene>
<comment type="catalytic activity">
    <reaction evidence="9 10">
        <text>1D-myo-inositol 2-amino-2-deoxy-alpha-D-glucopyranoside + L-cysteine + ATP = 1D-myo-inositol 2-(L-cysteinylamino)-2-deoxy-alpha-D-glucopyranoside + AMP + diphosphate + H(+)</text>
        <dbReference type="Rhea" id="RHEA:26176"/>
        <dbReference type="ChEBI" id="CHEBI:15378"/>
        <dbReference type="ChEBI" id="CHEBI:30616"/>
        <dbReference type="ChEBI" id="CHEBI:33019"/>
        <dbReference type="ChEBI" id="CHEBI:35235"/>
        <dbReference type="ChEBI" id="CHEBI:58886"/>
        <dbReference type="ChEBI" id="CHEBI:58887"/>
        <dbReference type="ChEBI" id="CHEBI:456215"/>
        <dbReference type="EC" id="6.3.1.13"/>
    </reaction>
</comment>
<sequence length="422" mass="45701">MIAWPSPSLPVVPGSGRPVRLRDTASGEVHEVSPTDGHARLYVCGITPYDATHMGHAATYVTFDLLGRALRDAGHRVTYVQNVTDVDDPLFERAERDGVSWEELGQRETALFREDMTALQVIAPDHYVGAVEAVPLIVPAIEKLVAGGTAYAVPVPDDELGDGVARDDWYFDATAQPRFGVVSDLDHAQMLALFAERGGDPDRDGKRDPLDPLLWRARRDGEPSWPGNDLGEGRPGWHIECTCIALEHLGMPFDVQGGGDDLVFPHHEMSASHGEALRGTEPFARTYVHQAMVGLDGEKMSKSKGNLVLVSRLRRDGVDPMAIRLGLLAHHHASAWDWSDAVLQQAQERLARWREALSRDGGPSSEATVAAVRERLADDLDSPGALAAVDAWAEQALTTGGEDRGAPGVLARALDALLGVRV</sequence>
<evidence type="ECO:0000256" key="2">
    <source>
        <dbReference type="ARBA" id="ARBA00007723"/>
    </source>
</evidence>
<dbReference type="FunFam" id="3.40.50.620:FF:000134">
    <property type="entry name" value="L-cysteine:1D-myo-inositol 2-amino-2-deoxy-alpha-D-glucopyranoside ligase"/>
    <property type="match status" value="1"/>
</dbReference>
<feature type="binding site" evidence="10">
    <location>
        <position position="237"/>
    </location>
    <ligand>
        <name>L-cysteinyl-5'-AMP</name>
        <dbReference type="ChEBI" id="CHEBI:144924"/>
    </ligand>
</feature>
<keyword evidence="8 10" id="KW-0067">ATP-binding</keyword>
<dbReference type="SUPFAM" id="SSF52374">
    <property type="entry name" value="Nucleotidylyl transferase"/>
    <property type="match status" value="1"/>
</dbReference>
<feature type="compositionally biased region" description="Basic and acidic residues" evidence="11">
    <location>
        <begin position="20"/>
        <end position="32"/>
    </location>
</feature>
<evidence type="ECO:0000256" key="9">
    <source>
        <dbReference type="ARBA" id="ARBA00048350"/>
    </source>
</evidence>
<comment type="cofactor">
    <cofactor evidence="10">
        <name>Zn(2+)</name>
        <dbReference type="ChEBI" id="CHEBI:29105"/>
    </cofactor>
    <text evidence="10">Binds 1 zinc ion per subunit.</text>
</comment>
<evidence type="ECO:0000256" key="3">
    <source>
        <dbReference type="ARBA" id="ARBA00011245"/>
    </source>
</evidence>
<keyword evidence="14" id="KW-1185">Reference proteome</keyword>
<proteinExistence type="inferred from homology"/>
<feature type="short sequence motif" description="'HIGH' region" evidence="10">
    <location>
        <begin position="46"/>
        <end position="56"/>
    </location>
</feature>
<feature type="binding site" evidence="10">
    <location>
        <position position="266"/>
    </location>
    <ligand>
        <name>Zn(2+)</name>
        <dbReference type="ChEBI" id="CHEBI:29105"/>
    </ligand>
</feature>
<dbReference type="Pfam" id="PF01406">
    <property type="entry name" value="tRNA-synt_1e"/>
    <property type="match status" value="1"/>
</dbReference>
<keyword evidence="5 10" id="KW-0479">Metal-binding</keyword>
<evidence type="ECO:0000259" key="12">
    <source>
        <dbReference type="Pfam" id="PF01406"/>
    </source>
</evidence>
<dbReference type="GO" id="GO:0004817">
    <property type="term" value="F:cysteine-tRNA ligase activity"/>
    <property type="evidence" value="ECO:0007669"/>
    <property type="project" value="TreeGrafter"/>
</dbReference>
<dbReference type="PANTHER" id="PTHR10890:SF3">
    <property type="entry name" value="CYSTEINE--TRNA LIGASE, CYTOPLASMIC"/>
    <property type="match status" value="1"/>
</dbReference>
<dbReference type="Gene3D" id="3.40.50.620">
    <property type="entry name" value="HUPs"/>
    <property type="match status" value="1"/>
</dbReference>
<dbReference type="RefSeq" id="WP_141849534.1">
    <property type="nucleotide sequence ID" value="NZ_BAAAPR010000015.1"/>
</dbReference>
<feature type="compositionally biased region" description="Low complexity" evidence="11">
    <location>
        <begin position="1"/>
        <end position="18"/>
    </location>
</feature>
<evidence type="ECO:0000256" key="4">
    <source>
        <dbReference type="ARBA" id="ARBA00022598"/>
    </source>
</evidence>
<comment type="similarity">
    <text evidence="2 10">Belongs to the class-I aminoacyl-tRNA synthetase family. MshC subfamily.</text>
</comment>
<feature type="short sequence motif" description="'ERGGDP' region" evidence="10">
    <location>
        <begin position="196"/>
        <end position="201"/>
    </location>
</feature>
<dbReference type="AlphaFoldDB" id="A0A542E4S2"/>
<feature type="domain" description="tRNA synthetases class I catalytic" evidence="12">
    <location>
        <begin position="36"/>
        <end position="347"/>
    </location>
</feature>
<evidence type="ECO:0000256" key="8">
    <source>
        <dbReference type="ARBA" id="ARBA00022840"/>
    </source>
</evidence>
<keyword evidence="4 10" id="KW-0436">Ligase</keyword>
<evidence type="ECO:0000313" key="14">
    <source>
        <dbReference type="Proteomes" id="UP000317893"/>
    </source>
</evidence>
<comment type="function">
    <text evidence="1 10">Catalyzes the ATP-dependent condensation of GlcN-Ins and L-cysteine to form L-Cys-GlcN-Ins.</text>
</comment>
<dbReference type="Proteomes" id="UP000317893">
    <property type="component" value="Unassembled WGS sequence"/>
</dbReference>
<dbReference type="InterPro" id="IPR032678">
    <property type="entry name" value="tRNA-synt_1_cat_dom"/>
</dbReference>
<accession>A0A542E4S2</accession>
<dbReference type="GO" id="GO:0005524">
    <property type="term" value="F:ATP binding"/>
    <property type="evidence" value="ECO:0007669"/>
    <property type="project" value="UniProtKB-KW"/>
</dbReference>
<evidence type="ECO:0000313" key="13">
    <source>
        <dbReference type="EMBL" id="TQJ10289.1"/>
    </source>
</evidence>
<dbReference type="GO" id="GO:0008270">
    <property type="term" value="F:zinc ion binding"/>
    <property type="evidence" value="ECO:0007669"/>
    <property type="project" value="UniProtKB-UniRule"/>
</dbReference>
<feature type="binding site" evidence="10">
    <location>
        <begin position="259"/>
        <end position="261"/>
    </location>
    <ligand>
        <name>L-cysteinyl-5'-AMP</name>
        <dbReference type="ChEBI" id="CHEBI:144924"/>
    </ligand>
</feature>
<dbReference type="EMBL" id="VFMN01000001">
    <property type="protein sequence ID" value="TQJ10289.1"/>
    <property type="molecule type" value="Genomic_DNA"/>
</dbReference>
<evidence type="ECO:0000256" key="5">
    <source>
        <dbReference type="ARBA" id="ARBA00022723"/>
    </source>
</evidence>
<feature type="region of interest" description="Disordered" evidence="11">
    <location>
        <begin position="1"/>
        <end position="32"/>
    </location>
</feature>
<dbReference type="GO" id="GO:0010125">
    <property type="term" value="P:mycothiol biosynthetic process"/>
    <property type="evidence" value="ECO:0007669"/>
    <property type="project" value="UniProtKB-UniRule"/>
</dbReference>
<organism evidence="13 14">
    <name type="scientific">Lapillicoccus jejuensis</name>
    <dbReference type="NCBI Taxonomy" id="402171"/>
    <lineage>
        <taxon>Bacteria</taxon>
        <taxon>Bacillati</taxon>
        <taxon>Actinomycetota</taxon>
        <taxon>Actinomycetes</taxon>
        <taxon>Micrococcales</taxon>
        <taxon>Intrasporangiaceae</taxon>
        <taxon>Lapillicoccus</taxon>
    </lineage>
</organism>
<keyword evidence="6 10" id="KW-0547">Nucleotide-binding</keyword>